<accession>A0AAV5QLB1</accession>
<evidence type="ECO:0000256" key="2">
    <source>
        <dbReference type="ARBA" id="ARBA00022737"/>
    </source>
</evidence>
<keyword evidence="2" id="KW-0677">Repeat</keyword>
<evidence type="ECO:0000313" key="6">
    <source>
        <dbReference type="EMBL" id="GMM35658.1"/>
    </source>
</evidence>
<dbReference type="PROSITE" id="PS00678">
    <property type="entry name" value="WD_REPEATS_1"/>
    <property type="match status" value="1"/>
</dbReference>
<dbReference type="InterPro" id="IPR015943">
    <property type="entry name" value="WD40/YVTN_repeat-like_dom_sf"/>
</dbReference>
<dbReference type="PROSITE" id="PS50082">
    <property type="entry name" value="WD_REPEATS_2"/>
    <property type="match status" value="2"/>
</dbReference>
<dbReference type="InterPro" id="IPR036322">
    <property type="entry name" value="WD40_repeat_dom_sf"/>
</dbReference>
<proteinExistence type="inferred from homology"/>
<dbReference type="PANTHER" id="PTHR19857:SF19">
    <property type="entry name" value="26S PROTEASOME REGULATORY SUBUNIT RPN14"/>
    <property type="match status" value="1"/>
</dbReference>
<organism evidence="6 7">
    <name type="scientific">Saccharomycopsis crataegensis</name>
    <dbReference type="NCBI Taxonomy" id="43959"/>
    <lineage>
        <taxon>Eukaryota</taxon>
        <taxon>Fungi</taxon>
        <taxon>Dikarya</taxon>
        <taxon>Ascomycota</taxon>
        <taxon>Saccharomycotina</taxon>
        <taxon>Saccharomycetes</taxon>
        <taxon>Saccharomycopsidaceae</taxon>
        <taxon>Saccharomycopsis</taxon>
    </lineage>
</organism>
<comment type="similarity">
    <text evidence="4">Belongs to the WD repeat PAAF1/RPN14 family.</text>
</comment>
<dbReference type="RefSeq" id="XP_064852658.1">
    <property type="nucleotide sequence ID" value="XM_064996586.1"/>
</dbReference>
<feature type="repeat" description="WD" evidence="5">
    <location>
        <begin position="148"/>
        <end position="177"/>
    </location>
</feature>
<dbReference type="InterPro" id="IPR051179">
    <property type="entry name" value="WD_repeat_multifunction"/>
</dbReference>
<dbReference type="Proteomes" id="UP001360560">
    <property type="component" value="Unassembled WGS sequence"/>
</dbReference>
<evidence type="ECO:0000256" key="3">
    <source>
        <dbReference type="ARBA" id="ARBA00022942"/>
    </source>
</evidence>
<dbReference type="AlphaFoldDB" id="A0AAV5QLB1"/>
<dbReference type="SMART" id="SM00320">
    <property type="entry name" value="WD40"/>
    <property type="match status" value="2"/>
</dbReference>
<evidence type="ECO:0000256" key="1">
    <source>
        <dbReference type="ARBA" id="ARBA00022574"/>
    </source>
</evidence>
<evidence type="ECO:0000256" key="4">
    <source>
        <dbReference type="ARBA" id="ARBA00038321"/>
    </source>
</evidence>
<dbReference type="GO" id="GO:0000502">
    <property type="term" value="C:proteasome complex"/>
    <property type="evidence" value="ECO:0007669"/>
    <property type="project" value="UniProtKB-KW"/>
</dbReference>
<evidence type="ECO:0000313" key="7">
    <source>
        <dbReference type="Proteomes" id="UP001360560"/>
    </source>
</evidence>
<gene>
    <name evidence="6" type="ORF">DASC09_029830</name>
</gene>
<evidence type="ECO:0000256" key="5">
    <source>
        <dbReference type="PROSITE-ProRule" id="PRU00221"/>
    </source>
</evidence>
<keyword evidence="3" id="KW-0647">Proteasome</keyword>
<dbReference type="PANTHER" id="PTHR19857">
    <property type="entry name" value="MITOCHONDRIAL DIVISION PROTEIN 1-RELATED"/>
    <property type="match status" value="1"/>
</dbReference>
<keyword evidence="7" id="KW-1185">Reference proteome</keyword>
<reference evidence="6 7" key="1">
    <citation type="journal article" date="2023" name="Elife">
        <title>Identification of key yeast species and microbe-microbe interactions impacting larval growth of Drosophila in the wild.</title>
        <authorList>
            <person name="Mure A."/>
            <person name="Sugiura Y."/>
            <person name="Maeda R."/>
            <person name="Honda K."/>
            <person name="Sakurai N."/>
            <person name="Takahashi Y."/>
            <person name="Watada M."/>
            <person name="Katoh T."/>
            <person name="Gotoh A."/>
            <person name="Gotoh Y."/>
            <person name="Taniguchi I."/>
            <person name="Nakamura K."/>
            <person name="Hayashi T."/>
            <person name="Katayama T."/>
            <person name="Uemura T."/>
            <person name="Hattori Y."/>
        </authorList>
    </citation>
    <scope>NUCLEOTIDE SEQUENCE [LARGE SCALE GENOMIC DNA]</scope>
    <source>
        <strain evidence="6 7">SC-9</strain>
    </source>
</reference>
<keyword evidence="1 5" id="KW-0853">WD repeat</keyword>
<dbReference type="InterPro" id="IPR001680">
    <property type="entry name" value="WD40_rpt"/>
</dbReference>
<dbReference type="SUPFAM" id="SSF50978">
    <property type="entry name" value="WD40 repeat-like"/>
    <property type="match status" value="1"/>
</dbReference>
<name>A0AAV5QLB1_9ASCO</name>
<dbReference type="InterPro" id="IPR019775">
    <property type="entry name" value="WD40_repeat_CS"/>
</dbReference>
<dbReference type="GeneID" id="90073637"/>
<dbReference type="Pfam" id="PF00400">
    <property type="entry name" value="WD40"/>
    <property type="match status" value="2"/>
</dbReference>
<dbReference type="EMBL" id="BTFZ01000010">
    <property type="protein sequence ID" value="GMM35658.1"/>
    <property type="molecule type" value="Genomic_DNA"/>
</dbReference>
<sequence length="411" mass="46131">MELLHIQSTFRDIINDPELATKPQSFWVSLMSDDQQLNSVNFNITVSKVDDNLVFQSIEDAGVTMTQLSKESFVISRNSRSYHLKIAKKCYHLPPERITITSFDISSKESLAILGTSRGDVVVYSMRSSRVIRKLECHKDFDVERCLFFPSGGVILTTGLDMQIKLWDLRTGQMARTFVAHTKRITDLAIFGKTGRNFLSCSNDGAVKLWECGSGKNIKDFKRITKSAGVECLCIAHNDDLESEYAEEQYGEYEFETKGVLAFAGDEGGLITEWDIFKGYQRQTFCSDESPAGSTTGVVFWTTSTKNYVIGGYSKGIVKVFEYDNPGTVVKQLQISSGMAINFLKRLDNDLVISCGNDTLISLDFKSWINGVESVTYYGSVGDFNKINVGTICDHHFYTINYDDLDIVEFA</sequence>
<feature type="repeat" description="WD" evidence="5">
    <location>
        <begin position="178"/>
        <end position="220"/>
    </location>
</feature>
<dbReference type="Gene3D" id="2.130.10.10">
    <property type="entry name" value="YVTN repeat-like/Quinoprotein amine dehydrogenase"/>
    <property type="match status" value="1"/>
</dbReference>
<comment type="caution">
    <text evidence="6">The sequence shown here is derived from an EMBL/GenBank/DDBJ whole genome shotgun (WGS) entry which is preliminary data.</text>
</comment>
<protein>
    <submittedName>
        <fullName evidence="6">Rpn14 protein</fullName>
    </submittedName>
</protein>